<evidence type="ECO:0000256" key="1">
    <source>
        <dbReference type="SAM" id="MobiDB-lite"/>
    </source>
</evidence>
<protein>
    <recommendedName>
        <fullName evidence="2">Putative plant transposon protein domain-containing protein</fullName>
    </recommendedName>
</protein>
<keyword evidence="4" id="KW-1185">Reference proteome</keyword>
<sequence length="214" mass="25246">MIVCHSFETHCNLPNASTDKHKKISIKRCPSEVLKRYNLQKEEKRGDIPSLSIDRFKFQTKVKQQWYIDIEGRNILQERRVEVELSEWQEFPDEIVRREWKKLAKPKETFNEILVKEFYANAYPMQRHDKLRRSWVYGTFIHYDREAINDFLGGNFTLGGDDLDTFTQLKKNMHLLPHVLAAKLCLLGSRVKVSRPSPPRAKFPPKKSLMASRS</sequence>
<feature type="region of interest" description="Disordered" evidence="1">
    <location>
        <begin position="193"/>
        <end position="214"/>
    </location>
</feature>
<proteinExistence type="predicted"/>
<dbReference type="Pfam" id="PF20167">
    <property type="entry name" value="Transposase_32"/>
    <property type="match status" value="1"/>
</dbReference>
<evidence type="ECO:0000259" key="2">
    <source>
        <dbReference type="Pfam" id="PF20167"/>
    </source>
</evidence>
<evidence type="ECO:0000313" key="4">
    <source>
        <dbReference type="Proteomes" id="UP001386955"/>
    </source>
</evidence>
<evidence type="ECO:0000313" key="3">
    <source>
        <dbReference type="EMBL" id="KAK7380790.1"/>
    </source>
</evidence>
<dbReference type="InterPro" id="IPR046796">
    <property type="entry name" value="Transposase_32_dom"/>
</dbReference>
<gene>
    <name evidence="3" type="ORF">VNO78_33309</name>
</gene>
<dbReference type="Proteomes" id="UP001386955">
    <property type="component" value="Unassembled WGS sequence"/>
</dbReference>
<dbReference type="AlphaFoldDB" id="A0AAN9NWQ9"/>
<reference evidence="3 4" key="1">
    <citation type="submission" date="2024-01" db="EMBL/GenBank/DDBJ databases">
        <title>The genomes of 5 underutilized Papilionoideae crops provide insights into root nodulation and disease resistanc.</title>
        <authorList>
            <person name="Jiang F."/>
        </authorList>
    </citation>
    <scope>NUCLEOTIDE SEQUENCE [LARGE SCALE GENOMIC DNA]</scope>
    <source>
        <strain evidence="3">DUOXIRENSHENG_FW03</strain>
        <tissue evidence="3">Leaves</tissue>
    </source>
</reference>
<accession>A0AAN9NWQ9</accession>
<feature type="domain" description="Putative plant transposon protein" evidence="2">
    <location>
        <begin position="97"/>
        <end position="190"/>
    </location>
</feature>
<dbReference type="EMBL" id="JAYMYS010000009">
    <property type="protein sequence ID" value="KAK7380790.1"/>
    <property type="molecule type" value="Genomic_DNA"/>
</dbReference>
<name>A0AAN9NWQ9_PSOTE</name>
<organism evidence="3 4">
    <name type="scientific">Psophocarpus tetragonolobus</name>
    <name type="common">Winged bean</name>
    <name type="synonym">Dolichos tetragonolobus</name>
    <dbReference type="NCBI Taxonomy" id="3891"/>
    <lineage>
        <taxon>Eukaryota</taxon>
        <taxon>Viridiplantae</taxon>
        <taxon>Streptophyta</taxon>
        <taxon>Embryophyta</taxon>
        <taxon>Tracheophyta</taxon>
        <taxon>Spermatophyta</taxon>
        <taxon>Magnoliopsida</taxon>
        <taxon>eudicotyledons</taxon>
        <taxon>Gunneridae</taxon>
        <taxon>Pentapetalae</taxon>
        <taxon>rosids</taxon>
        <taxon>fabids</taxon>
        <taxon>Fabales</taxon>
        <taxon>Fabaceae</taxon>
        <taxon>Papilionoideae</taxon>
        <taxon>50 kb inversion clade</taxon>
        <taxon>NPAAA clade</taxon>
        <taxon>indigoferoid/millettioid clade</taxon>
        <taxon>Phaseoleae</taxon>
        <taxon>Psophocarpus</taxon>
    </lineage>
</organism>
<comment type="caution">
    <text evidence="3">The sequence shown here is derived from an EMBL/GenBank/DDBJ whole genome shotgun (WGS) entry which is preliminary data.</text>
</comment>